<feature type="domain" description="Carbohydrate kinase FGGY C-terminal" evidence="6">
    <location>
        <begin position="258"/>
        <end position="441"/>
    </location>
</feature>
<dbReference type="PANTHER" id="PTHR43095">
    <property type="entry name" value="SUGAR KINASE"/>
    <property type="match status" value="1"/>
</dbReference>
<name>A0AAW8SYJ1_9ENTE</name>
<evidence type="ECO:0000256" key="1">
    <source>
        <dbReference type="ARBA" id="ARBA00009156"/>
    </source>
</evidence>
<evidence type="ECO:0000259" key="5">
    <source>
        <dbReference type="Pfam" id="PF00370"/>
    </source>
</evidence>
<sequence length="489" mass="54005">MSASVYIGLDIGTTSIKVAAVTNQLETIFEKQYVYDYLIPKKGWTEIEPDTWVEITINGLQELFQQIPAETVKGIGITGQMHTTVFVDKHGFSVRPAIMWNDNRTKESLPIIKQRLKSNEKSAHIAKIVSTGSPLTSLLWVREHEPETFGKINQFLIAKDYVKLKLTGVASIDYCDASTSSLYDLNSDDWSEEVQTLFRLDKQLFPAIRPASAVVGGLTEEICHQLNITKPIPVVSGTGDNVASALVSGSFESMQPLISLGTSGVLVIPNSQHQLKSKGKNVVAKITEADDSIITQGTVQAGAKINSWWLEDILQTDNYAEEQEKISLTLLGENEVFFSPHMNGEKTLFAEPDLKGAFIGLGLDTGRAEMYLAVLEGLAFGIRQLFDAMKNEQQPAYFTIVGGGAKSEIWIKIFANVLGYPIRRVLTSQEAVHGAAILAIIGVEGKITFPINAAQLIQPDPELIVKYNQRYKKYLKLTELLINLRGDEE</sequence>
<dbReference type="PROSITE" id="PS00445">
    <property type="entry name" value="FGGY_KINASES_2"/>
    <property type="match status" value="1"/>
</dbReference>
<accession>A0AAW8SYJ1</accession>
<keyword evidence="2 4" id="KW-0808">Transferase</keyword>
<dbReference type="Gene3D" id="3.30.420.40">
    <property type="match status" value="2"/>
</dbReference>
<dbReference type="InterPro" id="IPR018484">
    <property type="entry name" value="FGGY_N"/>
</dbReference>
<protein>
    <submittedName>
        <fullName evidence="7">FGGY family carbohydrate kinase</fullName>
    </submittedName>
</protein>
<evidence type="ECO:0000313" key="8">
    <source>
        <dbReference type="Proteomes" id="UP001249240"/>
    </source>
</evidence>
<evidence type="ECO:0000259" key="6">
    <source>
        <dbReference type="Pfam" id="PF02782"/>
    </source>
</evidence>
<gene>
    <name evidence="7" type="ORF">P7D78_15465</name>
</gene>
<feature type="domain" description="Carbohydrate kinase FGGY N-terminal" evidence="5">
    <location>
        <begin position="5"/>
        <end position="246"/>
    </location>
</feature>
<dbReference type="InterPro" id="IPR018485">
    <property type="entry name" value="FGGY_C"/>
</dbReference>
<dbReference type="SUPFAM" id="SSF53067">
    <property type="entry name" value="Actin-like ATPase domain"/>
    <property type="match status" value="2"/>
</dbReference>
<dbReference type="InterPro" id="IPR043129">
    <property type="entry name" value="ATPase_NBD"/>
</dbReference>
<keyword evidence="3 4" id="KW-0418">Kinase</keyword>
<dbReference type="Pfam" id="PF00370">
    <property type="entry name" value="FGGY_N"/>
    <property type="match status" value="1"/>
</dbReference>
<dbReference type="InterPro" id="IPR018483">
    <property type="entry name" value="Carb_kinase_FGGY_CS"/>
</dbReference>
<dbReference type="CDD" id="cd07808">
    <property type="entry name" value="ASKHA_NBD_FGGY_EcXK-like"/>
    <property type="match status" value="1"/>
</dbReference>
<evidence type="ECO:0000256" key="4">
    <source>
        <dbReference type="RuleBase" id="RU003733"/>
    </source>
</evidence>
<dbReference type="GO" id="GO:0016301">
    <property type="term" value="F:kinase activity"/>
    <property type="evidence" value="ECO:0007669"/>
    <property type="project" value="UniProtKB-KW"/>
</dbReference>
<dbReference type="InterPro" id="IPR050406">
    <property type="entry name" value="FGGY_Carb_Kinase"/>
</dbReference>
<dbReference type="Proteomes" id="UP001249240">
    <property type="component" value="Unassembled WGS sequence"/>
</dbReference>
<organism evidence="7 8">
    <name type="scientific">Enterococcus raffinosus</name>
    <dbReference type="NCBI Taxonomy" id="71452"/>
    <lineage>
        <taxon>Bacteria</taxon>
        <taxon>Bacillati</taxon>
        <taxon>Bacillota</taxon>
        <taxon>Bacilli</taxon>
        <taxon>Lactobacillales</taxon>
        <taxon>Enterococcaceae</taxon>
        <taxon>Enterococcus</taxon>
    </lineage>
</organism>
<dbReference type="EMBL" id="JARPXM010000018">
    <property type="protein sequence ID" value="MDT2539535.1"/>
    <property type="molecule type" value="Genomic_DNA"/>
</dbReference>
<evidence type="ECO:0000256" key="3">
    <source>
        <dbReference type="ARBA" id="ARBA00022777"/>
    </source>
</evidence>
<evidence type="ECO:0000313" key="7">
    <source>
        <dbReference type="EMBL" id="MDT2539535.1"/>
    </source>
</evidence>
<dbReference type="AlphaFoldDB" id="A0AAW8SYJ1"/>
<dbReference type="RefSeq" id="WP_010744420.1">
    <property type="nucleotide sequence ID" value="NZ_BAAAXM010000005.1"/>
</dbReference>
<proteinExistence type="inferred from homology"/>
<reference evidence="7" key="1">
    <citation type="submission" date="2023-03" db="EMBL/GenBank/DDBJ databases">
        <authorList>
            <person name="Shen W."/>
            <person name="Cai J."/>
        </authorList>
    </citation>
    <scope>NUCLEOTIDE SEQUENCE</scope>
    <source>
        <strain evidence="7">B646-2</strain>
    </source>
</reference>
<comment type="similarity">
    <text evidence="1 4">Belongs to the FGGY kinase family.</text>
</comment>
<dbReference type="Pfam" id="PF02782">
    <property type="entry name" value="FGGY_C"/>
    <property type="match status" value="1"/>
</dbReference>
<dbReference type="GO" id="GO:0016773">
    <property type="term" value="F:phosphotransferase activity, alcohol group as acceptor"/>
    <property type="evidence" value="ECO:0007669"/>
    <property type="project" value="InterPro"/>
</dbReference>
<dbReference type="InterPro" id="IPR000577">
    <property type="entry name" value="Carb_kinase_FGGY"/>
</dbReference>
<dbReference type="PIRSF" id="PIRSF000538">
    <property type="entry name" value="GlpK"/>
    <property type="match status" value="1"/>
</dbReference>
<comment type="caution">
    <text evidence="7">The sequence shown here is derived from an EMBL/GenBank/DDBJ whole genome shotgun (WGS) entry which is preliminary data.</text>
</comment>
<evidence type="ECO:0000256" key="2">
    <source>
        <dbReference type="ARBA" id="ARBA00022679"/>
    </source>
</evidence>
<dbReference type="GO" id="GO:0005975">
    <property type="term" value="P:carbohydrate metabolic process"/>
    <property type="evidence" value="ECO:0007669"/>
    <property type="project" value="InterPro"/>
</dbReference>